<dbReference type="EMBL" id="HACA01009953">
    <property type="protein sequence ID" value="CDW27314.1"/>
    <property type="molecule type" value="Transcribed_RNA"/>
</dbReference>
<feature type="non-terminal residue" evidence="1">
    <location>
        <position position="1"/>
    </location>
</feature>
<reference evidence="1" key="1">
    <citation type="submission" date="2014-05" db="EMBL/GenBank/DDBJ databases">
        <authorList>
            <person name="Chronopoulou M."/>
        </authorList>
    </citation>
    <scope>NUCLEOTIDE SEQUENCE</scope>
    <source>
        <tissue evidence="1">Whole organism</tissue>
    </source>
</reference>
<dbReference type="AlphaFoldDB" id="A0A0K2TN01"/>
<proteinExistence type="predicted"/>
<sequence>FLLVRKQDRFIRVKGFPRDYRIRISRRDYKAEKLDLFSIRWKENSYFFPPVQLLSRVISRLKVQCFSAAVLIIPEWTGAKLLLE</sequence>
<accession>A0A0K2TN01</accession>
<evidence type="ECO:0000313" key="1">
    <source>
        <dbReference type="EMBL" id="CDW27314.1"/>
    </source>
</evidence>
<name>A0A0K2TN01_LEPSM</name>
<protein>
    <submittedName>
        <fullName evidence="1">Uncharacterized protein</fullName>
    </submittedName>
</protein>
<organism evidence="1">
    <name type="scientific">Lepeophtheirus salmonis</name>
    <name type="common">Salmon louse</name>
    <name type="synonym">Caligus salmonis</name>
    <dbReference type="NCBI Taxonomy" id="72036"/>
    <lineage>
        <taxon>Eukaryota</taxon>
        <taxon>Metazoa</taxon>
        <taxon>Ecdysozoa</taxon>
        <taxon>Arthropoda</taxon>
        <taxon>Crustacea</taxon>
        <taxon>Multicrustacea</taxon>
        <taxon>Hexanauplia</taxon>
        <taxon>Copepoda</taxon>
        <taxon>Siphonostomatoida</taxon>
        <taxon>Caligidae</taxon>
        <taxon>Lepeophtheirus</taxon>
    </lineage>
</organism>